<name>A0A8H4RH51_9HELO</name>
<protein>
    <submittedName>
        <fullName evidence="2">Uncharacterized protein</fullName>
    </submittedName>
</protein>
<dbReference type="PANTHER" id="PTHR38795:SF1">
    <property type="entry name" value="DUF6604 DOMAIN-CONTAINING PROTEIN"/>
    <property type="match status" value="1"/>
</dbReference>
<dbReference type="Proteomes" id="UP000566819">
    <property type="component" value="Unassembled WGS sequence"/>
</dbReference>
<sequence length="240" mass="27341">MRIIARLSKAITANHAKFLNTPSIKALNREKWRSEDEKDLRGLAYLLDGVEEDKLGKLEALCNERQGQQQNDAENVPDTPFSQNPSIMPMAHLYNALKRNNYSSSTWPRMEKLIKIHTEEYIFYGDTPTDFHTCHSKTRLNKGLSANMSIPNARSTTIATTRKRRNFEDNLTPLSHLLRKRVTPHVAGDEPDLITSVNQLFIAEIKVKGKTPSNESGPLKLLQFVENSFSKDLLGIKFDY</sequence>
<gene>
    <name evidence="2" type="ORF">G7Y89_g9306</name>
</gene>
<evidence type="ECO:0000313" key="3">
    <source>
        <dbReference type="Proteomes" id="UP000566819"/>
    </source>
</evidence>
<evidence type="ECO:0000256" key="1">
    <source>
        <dbReference type="SAM" id="MobiDB-lite"/>
    </source>
</evidence>
<reference evidence="2 3" key="1">
    <citation type="submission" date="2020-03" db="EMBL/GenBank/DDBJ databases">
        <title>Draft Genome Sequence of Cudoniella acicularis.</title>
        <authorList>
            <person name="Buettner E."/>
            <person name="Kellner H."/>
        </authorList>
    </citation>
    <scope>NUCLEOTIDE SEQUENCE [LARGE SCALE GENOMIC DNA]</scope>
    <source>
        <strain evidence="2 3">DSM 108380</strain>
    </source>
</reference>
<accession>A0A8H4RH51</accession>
<comment type="caution">
    <text evidence="2">The sequence shown here is derived from an EMBL/GenBank/DDBJ whole genome shotgun (WGS) entry which is preliminary data.</text>
</comment>
<dbReference type="OrthoDB" id="5238236at2759"/>
<organism evidence="2 3">
    <name type="scientific">Cudoniella acicularis</name>
    <dbReference type="NCBI Taxonomy" id="354080"/>
    <lineage>
        <taxon>Eukaryota</taxon>
        <taxon>Fungi</taxon>
        <taxon>Dikarya</taxon>
        <taxon>Ascomycota</taxon>
        <taxon>Pezizomycotina</taxon>
        <taxon>Leotiomycetes</taxon>
        <taxon>Helotiales</taxon>
        <taxon>Tricladiaceae</taxon>
        <taxon>Cudoniella</taxon>
    </lineage>
</organism>
<dbReference type="EMBL" id="JAAMPI010000754">
    <property type="protein sequence ID" value="KAF4628848.1"/>
    <property type="molecule type" value="Genomic_DNA"/>
</dbReference>
<evidence type="ECO:0000313" key="2">
    <source>
        <dbReference type="EMBL" id="KAF4628848.1"/>
    </source>
</evidence>
<dbReference type="AlphaFoldDB" id="A0A8H4RH51"/>
<feature type="region of interest" description="Disordered" evidence="1">
    <location>
        <begin position="65"/>
        <end position="84"/>
    </location>
</feature>
<proteinExistence type="predicted"/>
<keyword evidence="3" id="KW-1185">Reference proteome</keyword>
<dbReference type="PANTHER" id="PTHR38795">
    <property type="entry name" value="DUF6604 DOMAIN-CONTAINING PROTEIN"/>
    <property type="match status" value="1"/>
</dbReference>